<dbReference type="NCBIfam" id="NF003417">
    <property type="entry name" value="PRK04813.1"/>
    <property type="match status" value="5"/>
</dbReference>
<evidence type="ECO:0000256" key="1">
    <source>
        <dbReference type="ARBA" id="ARBA00001957"/>
    </source>
</evidence>
<dbReference type="InterPro" id="IPR001466">
    <property type="entry name" value="Beta-lactam-related"/>
</dbReference>
<dbReference type="SUPFAM" id="SSF52777">
    <property type="entry name" value="CoA-dependent acyltransferases"/>
    <property type="match status" value="8"/>
</dbReference>
<comment type="cofactor">
    <cofactor evidence="1">
        <name>pantetheine 4'-phosphate</name>
        <dbReference type="ChEBI" id="CHEBI:47942"/>
    </cofactor>
</comment>
<feature type="domain" description="Carrier" evidence="4">
    <location>
        <begin position="1502"/>
        <end position="1576"/>
    </location>
</feature>
<dbReference type="PROSITE" id="PS00012">
    <property type="entry name" value="PHOSPHOPANTETHEINE"/>
    <property type="match status" value="3"/>
</dbReference>
<dbReference type="PROSITE" id="PS50075">
    <property type="entry name" value="CARRIER"/>
    <property type="match status" value="5"/>
</dbReference>
<dbReference type="Gene3D" id="3.40.710.10">
    <property type="entry name" value="DD-peptidase/beta-lactamase superfamily"/>
    <property type="match status" value="1"/>
</dbReference>
<dbReference type="Gene3D" id="3.40.50.980">
    <property type="match status" value="8"/>
</dbReference>
<dbReference type="Proteomes" id="UP000823521">
    <property type="component" value="Unassembled WGS sequence"/>
</dbReference>
<dbReference type="Pfam" id="PF00501">
    <property type="entry name" value="AMP-binding"/>
    <property type="match status" value="5"/>
</dbReference>
<dbReference type="SUPFAM" id="SSF47336">
    <property type="entry name" value="ACP-like"/>
    <property type="match status" value="5"/>
</dbReference>
<dbReference type="SUPFAM" id="SSF56801">
    <property type="entry name" value="Acetyl-CoA synthetase-like"/>
    <property type="match status" value="5"/>
</dbReference>
<dbReference type="Gene3D" id="3.30.559.10">
    <property type="entry name" value="Chloramphenicol acetyltransferase-like domain"/>
    <property type="match status" value="4"/>
</dbReference>
<dbReference type="InterPro" id="IPR042099">
    <property type="entry name" value="ANL_N_sf"/>
</dbReference>
<dbReference type="PROSITE" id="PS00455">
    <property type="entry name" value="AMP_BINDING"/>
    <property type="match status" value="4"/>
</dbReference>
<dbReference type="InterPro" id="IPR025110">
    <property type="entry name" value="AMP-bd_C"/>
</dbReference>
<dbReference type="Gene3D" id="3.30.300.30">
    <property type="match status" value="5"/>
</dbReference>
<dbReference type="Pfam" id="PF00550">
    <property type="entry name" value="PP-binding"/>
    <property type="match status" value="5"/>
</dbReference>
<feature type="domain" description="Carrier" evidence="4">
    <location>
        <begin position="4697"/>
        <end position="4771"/>
    </location>
</feature>
<protein>
    <submittedName>
        <fullName evidence="5">Amino acid adenylation domain-containing protein</fullName>
    </submittedName>
</protein>
<dbReference type="SMART" id="SM00823">
    <property type="entry name" value="PKS_PP"/>
    <property type="match status" value="4"/>
</dbReference>
<dbReference type="Gene3D" id="3.40.50.12780">
    <property type="entry name" value="N-terminal domain of ligase-like"/>
    <property type="match status" value="1"/>
</dbReference>
<dbReference type="InterPro" id="IPR036736">
    <property type="entry name" value="ACP-like_sf"/>
</dbReference>
<feature type="domain" description="Carrier" evidence="4">
    <location>
        <begin position="2553"/>
        <end position="2627"/>
    </location>
</feature>
<reference evidence="5 6" key="1">
    <citation type="submission" date="2019-12" db="EMBL/GenBank/DDBJ databases">
        <title>Whole genome sequencing of endophytic Actinobacterium Micromonospora sp. MPMI6T.</title>
        <authorList>
            <person name="Evv R."/>
            <person name="Podile A.R."/>
        </authorList>
    </citation>
    <scope>NUCLEOTIDE SEQUENCE [LARGE SCALE GENOMIC DNA]</scope>
    <source>
        <strain evidence="5 6">MPMI6</strain>
    </source>
</reference>
<evidence type="ECO:0000313" key="5">
    <source>
        <dbReference type="EMBL" id="MBO4206135.1"/>
    </source>
</evidence>
<dbReference type="Pfam" id="PF13193">
    <property type="entry name" value="AMP-binding_C"/>
    <property type="match status" value="5"/>
</dbReference>
<evidence type="ECO:0000259" key="4">
    <source>
        <dbReference type="PROSITE" id="PS50075"/>
    </source>
</evidence>
<dbReference type="SUPFAM" id="SSF56601">
    <property type="entry name" value="beta-lactamase/transpeptidase-like"/>
    <property type="match status" value="1"/>
</dbReference>
<dbReference type="Pfam" id="PF00144">
    <property type="entry name" value="Beta-lactamase"/>
    <property type="match status" value="1"/>
</dbReference>
<dbReference type="CDD" id="cd17643">
    <property type="entry name" value="A_NRPS_Cytc1-like"/>
    <property type="match status" value="1"/>
</dbReference>
<feature type="non-terminal residue" evidence="5">
    <location>
        <position position="1"/>
    </location>
</feature>
<dbReference type="InterPro" id="IPR001242">
    <property type="entry name" value="Condensation_dom"/>
</dbReference>
<organism evidence="5 6">
    <name type="scientific">Micromonospora echinofusca</name>
    <dbReference type="NCBI Taxonomy" id="47858"/>
    <lineage>
        <taxon>Bacteria</taxon>
        <taxon>Bacillati</taxon>
        <taxon>Actinomycetota</taxon>
        <taxon>Actinomycetes</taxon>
        <taxon>Micromonosporales</taxon>
        <taxon>Micromonosporaceae</taxon>
        <taxon>Micromonospora</taxon>
    </lineage>
</organism>
<dbReference type="Pfam" id="PF00668">
    <property type="entry name" value="Condensation"/>
    <property type="match status" value="5"/>
</dbReference>
<dbReference type="InterPro" id="IPR010071">
    <property type="entry name" value="AA_adenyl_dom"/>
</dbReference>
<gene>
    <name evidence="5" type="ORF">GSF22_08960</name>
</gene>
<sequence>SLLGVWKAGAAFVPLDPSYPSGRIAGMLADAGATVAVTSGRYADRFAGDGAGVRVLRVEDVPETVSGPEVLPGRSTDLDELAYVIFTSGSTGRPKGVQVTHRGLANHVRWAASVLASQGSGGCAAFSSVAFDLQVPNVWAPLVAGQRVLMVDQDLDLAELGRVLSGFGPFSFLKLTPGHLEILGRQLSDERAAALAPTIVVAGEALSAGLANRWLGLLGPGGLVNEYGPTEASVGTCVFPIHAEQSASVVPIGRALPGMSMLVLDPGMQLCPVGVTGELYVGGVGVARGYAGQPVLTAERFVPDPFAGDGSRLYRTGDLVRRSAAGDVEFVGRVDHQVKVRGYRIELGEIESVVAGVEGVGDVVALVSGSAVEGDARLVVFYRPVLPVASDLVERIRARCSEMLPEYMVPADLVAVESVPLNANGKVDRAALLAVGVPARGEFVEAGSELEQRLAGIWCQVLGLDRVSVTASFFDLGGDSLRAVALVGALRSAGFAVAVRDVFVHRTVAALAAHLTAKETTEVVPAFQAVAPFSLIGAEDRALLPDGLADAYPAVQAQVGMAVEIQKEPAKSLYHIVRCFRVHSGRSFDADALRTAVRDVVGRHDTLRTSFDFSRYSVPMQLVHADVPVDVTVVDLAGDDIEARLRAYVDTERARPFDPEQPAPLLRVSAHRTDGHGWWLTVALSHLVTGGWDLNNLLVELLGCYERRCAGMVPESPEPVAVRYADFVAAELASLSGGTDEAYWRNITTGYARFATPEGWGRPDAPRESLRTRVSYQDLEQRLRALASTLDVSPKAVLHAAHLKVMSQLTDQRRFYTGLVCDARPEVRGAERVHGMYINILPFGFARGAGTWRELVRSVFDREVELWPHRRYPLPAVQRMADAGSRPIDVVFDYTEFRRSGVMTDDSVDFEAIAGEGGTEFALQVTAASGFLDLVADSHVFGPATLTRIGAMFRQVLAAMVADPDGDAVAVHLPPAERDSIAGWSAGDITTDLGGYVPAAFEAQAARRPEAVAVTADGVSFTYGQVNAAANRLARHLRDLGVGPEVLVGVCAHRSVAQVQAMLAVHKAGGVYLPLDPSYPAERLAFMVADAAAPVLLTTADLRAHLPATDATVVLLDQAAAWADQPATDPAPVTAPDSGCYVIYTSGSTGQPKGALVPHRALVNRTAHVVDRVYRLDEDAVLLQKTEIGFDVSPGEVYAALSAGARIVVARPGGHRDPAYLRDLIAAEGVTAVELVPSMLAALLAEGIGRCRSLRSVAVGGEEIPVDVARSFLAALPGCELHNTYGPAEAAIDVTGWLCTPQGLAGLSRVPIGTPFDNVTLRVLDADLQPVPVGVRGELFVGGVALARGYLRRPGLTAERFVPDPFGPAGSRLYRTGDAAAWRPDGTVDFLGRIDAQVKLHGVRIELGEIEAALRACPGVTDAVVSVREAEGRRTLVGYVVADAGVTPAGLREQLLAGLPEAMVPAAYVTIPAVPVDPNGKVDRRQLPAPDARAFVRSAYVRPNGPVESAMAGVWSWVLDLDRVSVTESFFDLGGDSMTAVTLVGALRAAGHEVTVRDIFAHRTIRRLATALAEAQAPKEGSFRPVEPYALIGAADRALLPAGLVDAYPATQAQIGMAVEIQKDPGKALYHVVQSIRVDDGRPFDADALQATVDGLVARHETLRTSFALTGYSVPMQLVHATAAVPVTVHPATGYEACLATERRTPFDLDSPSPLLRVTAHVDGVRGWWLTVTLSHLVTGGWDLNALLTELVGEYRRRSAGEPPRQVEPPAVRYADHVAGELAALASAETAGYWRTVVTGHRKFTLPDAFGDRSGPATVCRYTVDVHDLDGPVRQLASSTGTSVKAVLHAAHLKVMSQLTTESAFYTGLVCDARPEVRGAERVHGMYINILPFGFARGAGTWRELVRSVFDREVELWPHRRYPLPAVQRMADAGSRPIDVVFGYVETRQDTDGPVRPADGATVEVGGPGATEFGLSVGTGGGTVRLVSDSRYADPTALVRLGAMYRTVLAAMVADPDGDARAVRLPDGERAEITRFTPGPTVEVGGYVPAAFEAQAARRPEAVAVTDDGVEVTYGQLNAAANRLAGHLRDLGVGPEVLVGVCAHRSVAQVQAMLAVHKAGGVYLPLDPSYPAERLAFMVADAAAPVLLTTADLRAQLPPVDATVVLIDEPDAWADRPPVDPEPLTDPDSGAFVIYTSGSTGQPKGSLMSHRALVNRTAHVVDRIYRLDENAVVLQKTEIGFDVSPGEVYAALSAGARIVVARPGGHRDPAYLRDLIVSEGVTTVHFIPSMLSALLAEGLTGCRSLRSVAVGGEEIPVDVARSFLAALPGCELHNTYGPAEATIDVTSWPCTPEALAGLSRVPLGGPHPNLRLYVLDADLQRVPVGAPGELYIGGAGLARGYLRRPGLTAERFVPDPFGPAGSRLYRTGDAAAWRPDGTVDFLGRIDAQVKLHGVRIELGEIEAALRACPGVTDAVVSVREAEGRRTLVGYVVADAGVTPAGLREHLLAGLPEAMVPAAYVTIPAVPVDPNGKIDRRQLPAPAAGCYATGVYQAPADEVEAAVAAIWATVLGVAQVGATDSFFDLGGDSMLAVTLVGALRAAGHEVTVRDVFAHRTVRRLAAALAEATGPAEAFRPVAPYALISAADRALLPAGLVDAYPAAQTQLGMLVELSVSGDRAAYHSVLAHHVRDGRPFDAAALRDAVRTVIDRHEILRTSFALTGYSVPMQLVHATVEPPLSIEDGRGVPADRQAARFAEFIAAERAEVFDPATAPLLRVAAHRDSDESWWLTFTICHAVTEGWSSARLVTELLECYAAHADARRDGSPVPAPVAASGHVPAALSGHTPANDWPAVRYADFVAAERAALDSPADREHWRAVLSGRAPFTLPTGWGEPDTPQPTVAVTVDLTDLDDALRDLARDTDVPVKAVLHAAHLKVLSQLTNEQAFHAGLVCDARPEVTGADQVHGMYLNTVPFPYDRGAGTWRELIGTVFDREVALWPHRRFPLPEIQREAGHRLLHVMFNYQDFSRAEQGTAGDGGGTAPTVVGNAGDGATEFDLSVFAQRGRYQLSARTAVLSRANLDRIAGMYRAVLEAMLADPDGDARAVCVPGAERDRLLGVTETGAEPPVTGSLDERVRARAAESPDAVAVVAGTVELTYAQLDARANRLAHRLRAAGVGRETVVGVCLDRDADLVPALLGVLRAGAAYLPLDPAQPADRIGYMLTDAGARTVLATSAQADLLAGFAGDLILLDTDDLTGQPATPPQVGRHPDDLAYVIYTSGSTGRPKGVCVSHANVLRLLDAAQEHYAADDTDVWALFHSYAFDVSVWELWGALCHGGRLVLVPREVARVPQDLLDLLVAQRVTMLAQTPTALRGLVRLVGEDAPGARELSLRAVVVAGEKLDASELTPWTARLGLARVALVNMYGITETTVYSTYHRITRADLAPGAGSRIGRPLTGVRMYVLDGDGQPAPIGVPGEVYLAGHGVARGYLNQPELTAQRFLPDPYGPAGARMYRTGDLASRLPDGSVEFLGRIDHQVKIRGYRIEPGEIEAALTALPGVREAVVVVREDVPGDPRLTAYLVTGDGPDPEPARLRAELARTLPDYMIPAVYVPLDRLPLNNSGKLDRRALPAPETTGGVDHGYVAPNNPLEEQVAGIWAEVLGLPRVGVESSFFDLGGHSIRALVLASTLRAAELDVTVADLFRAPTVRALCAVLADRGAVPAADRLVEPFELVTEADLARLPAGLTDAYPLSQVQLGMLLEMLADNDGQHHYHNVASFGVPDDRPFDLATLRAAVADVVARHEVLRSSVDTGSYSVPMQLVHATVVVPVDAVDLRGLPEADRRAAVRRHVGDEYRRLFDVTRAPLLRFTAHLETDTSWRLTLTICHVVIEGWSLHALVVEILDRYHALRRGTVPPPVDPPQVRFADFVAAERRALDSPEDRAYWQDLVERYPRFRLPDAWTPDRSADRQPYTAVVGYADLEPQLRALASATRTSLKAVLHAAHLTVLSRLTDEASFYTGLVCHTRPDLAGSDRVYAMSLNTLPFPHDRTARNWRDLVGRVYAREVELWPHRHYPAPAIRTAAARGARLTDVYFSYLDFTEVVGERTATGERIGAASSEFALAVSAGAGRFELSTDSHHLSRADTDRLAAMYRLVLAAMVADPDGDPGQSYLPDAERYDLLTGWQLSAAPVDTRPVPERVAAQVAAVPDAEAVDGTSYAALYARANRIGRYLRGHGVGPEQVVGVLLDRSVDLVATLLGVWQAGGAYLPIDPSYPADRIAGMLADAGATVVVTTSGYADRCAGARTVLLDADADADRIAALPADPPGVPTDPDQLAYVIFTSGSTGRPNGVQISHRSLANYLGWAAEELVAGGTAEPAGAGATGGAALFSSVAFDLVVTSIWAPLVTGERLWLLPADAGLDELGSRLAAAGPFRFVKLTPGHLDLLAGQLDADRAAALTPLLVVGGEALTSRTCARWHALAPDAVLLNEYGPTEATVAVGGYRITGALTGDVAPIGRPFAGMRTYVLDADLHPVPVGVVGEVYLAGPGLARGYAARPGLTAAKFVPDPFGDGGRLYRTGDLGRWLPDGQLDLLGRVDDQVKIRGYRVEPGEIRAVLLTHPAVRDAVVTAEPAAAGGRQLVAYHVGAADDLAAHCGRYLPGPLVPAVFVELDAIPLNANGKVDRRALPAVELTGGGTHQPPVTPTEQTLARIWADVLGVGQVGRHDRFFALGGHSLLVVPVVTAAREAGLPLTLRAAMLDRTLAELAATLTPAAPLVSPAAPASTLPAWESLLAGHPVPGAALARIVDGEVVELRTHGRLTADGDAPVTPDTVFQVGSVSKPVTAIGALALAHRGLLDLDTDVNAYLKSWQLPADRPVSLRQLLSHAAGLSPTGSDGYPRSGALPSLLDLLTGRGVPTGEVRAAERPDPVAVERNSHYLVVQQVMVDVTATRFPDLMAELVFEPLAMTGSSFDQDFPVTGGRPVALGHDGQGRPLPDGWQRRPDEAAAGLWTTVTDLARIIREIHHAHRGDSVLLGRQLVTELLTPGPGGLYGLGCLVDPVDTPAGRVVEYSHRGRTAGYRALTAGRVPDGAGLVLLTNGDAGYRVMDRLGRDAGHEEANA</sequence>
<dbReference type="InterPro" id="IPR012338">
    <property type="entry name" value="Beta-lactam/transpept-like"/>
</dbReference>
<dbReference type="PANTHER" id="PTHR45527">
    <property type="entry name" value="NONRIBOSOMAL PEPTIDE SYNTHETASE"/>
    <property type="match status" value="1"/>
</dbReference>
<dbReference type="Gene3D" id="1.10.1200.10">
    <property type="entry name" value="ACP-like"/>
    <property type="match status" value="5"/>
</dbReference>
<dbReference type="InterPro" id="IPR045851">
    <property type="entry name" value="AMP-bd_C_sf"/>
</dbReference>
<keyword evidence="3" id="KW-0597">Phosphoprotein</keyword>
<dbReference type="CDD" id="cd05930">
    <property type="entry name" value="A_NRPS"/>
    <property type="match status" value="2"/>
</dbReference>
<dbReference type="InterPro" id="IPR023213">
    <property type="entry name" value="CAT-like_dom_sf"/>
</dbReference>
<evidence type="ECO:0000256" key="2">
    <source>
        <dbReference type="ARBA" id="ARBA00022450"/>
    </source>
</evidence>
<comment type="caution">
    <text evidence="5">The sequence shown here is derived from an EMBL/GenBank/DDBJ whole genome shotgun (WGS) entry which is preliminary data.</text>
</comment>
<dbReference type="Gene3D" id="2.30.38.10">
    <property type="entry name" value="Luciferase, Domain 3"/>
    <property type="match status" value="4"/>
</dbReference>
<dbReference type="CDD" id="cd17646">
    <property type="entry name" value="A_NRPS_AB3403-like"/>
    <property type="match status" value="2"/>
</dbReference>
<proteinExistence type="predicted"/>
<evidence type="ECO:0000256" key="3">
    <source>
        <dbReference type="ARBA" id="ARBA00022553"/>
    </source>
</evidence>
<keyword evidence="2" id="KW-0596">Phosphopantetheine</keyword>
<dbReference type="Gene3D" id="3.30.559.30">
    <property type="entry name" value="Nonribosomal peptide synthetase, condensation domain"/>
    <property type="match status" value="4"/>
</dbReference>
<accession>A0ABS3VNM9</accession>
<keyword evidence="6" id="KW-1185">Reference proteome</keyword>
<evidence type="ECO:0000313" key="6">
    <source>
        <dbReference type="Proteomes" id="UP000823521"/>
    </source>
</evidence>
<dbReference type="InterPro" id="IPR006162">
    <property type="entry name" value="Ppantetheine_attach_site"/>
</dbReference>
<dbReference type="InterPro" id="IPR009081">
    <property type="entry name" value="PP-bd_ACP"/>
</dbReference>
<name>A0ABS3VNM9_MICEH</name>
<feature type="domain" description="Carrier" evidence="4">
    <location>
        <begin position="445"/>
        <end position="519"/>
    </location>
</feature>
<dbReference type="PANTHER" id="PTHR45527:SF1">
    <property type="entry name" value="FATTY ACID SYNTHASE"/>
    <property type="match status" value="1"/>
</dbReference>
<dbReference type="NCBIfam" id="TIGR01733">
    <property type="entry name" value="AA-adenyl-dom"/>
    <property type="match status" value="5"/>
</dbReference>
<dbReference type="InterPro" id="IPR000873">
    <property type="entry name" value="AMP-dep_synth/lig_dom"/>
</dbReference>
<dbReference type="EMBL" id="WVUH01000052">
    <property type="protein sequence ID" value="MBO4206135.1"/>
    <property type="molecule type" value="Genomic_DNA"/>
</dbReference>
<feature type="domain" description="Carrier" evidence="4">
    <location>
        <begin position="3643"/>
        <end position="3717"/>
    </location>
</feature>
<dbReference type="InterPro" id="IPR020845">
    <property type="entry name" value="AMP-binding_CS"/>
</dbReference>
<dbReference type="InterPro" id="IPR020806">
    <property type="entry name" value="PKS_PP-bd"/>
</dbReference>